<dbReference type="AlphaFoldDB" id="G4Z3T7"/>
<keyword evidence="1" id="KW-0677">Repeat</keyword>
<dbReference type="PANTHER" id="PTHR43215">
    <property type="entry name" value="RADIAL SPOKE HEAD 1 HOMOLOG"/>
    <property type="match status" value="1"/>
</dbReference>
<keyword evidence="4" id="KW-1185">Reference proteome</keyword>
<protein>
    <submittedName>
        <fullName evidence="3">Uncharacterized protein</fullName>
    </submittedName>
</protein>
<dbReference type="InterPro" id="IPR003409">
    <property type="entry name" value="MORN"/>
</dbReference>
<dbReference type="KEGG" id="psoj:PHYSODRAFT_489798"/>
<dbReference type="Pfam" id="PF02493">
    <property type="entry name" value="MORN"/>
    <property type="match status" value="2"/>
</dbReference>
<proteinExistence type="predicted"/>
<dbReference type="Proteomes" id="UP000002640">
    <property type="component" value="Unassembled WGS sequence"/>
</dbReference>
<organism evidence="3 4">
    <name type="scientific">Phytophthora sojae (strain P6497)</name>
    <name type="common">Soybean stem and root rot agent</name>
    <name type="synonym">Phytophthora megasperma f. sp. glycines</name>
    <dbReference type="NCBI Taxonomy" id="1094619"/>
    <lineage>
        <taxon>Eukaryota</taxon>
        <taxon>Sar</taxon>
        <taxon>Stramenopiles</taxon>
        <taxon>Oomycota</taxon>
        <taxon>Peronosporomycetes</taxon>
        <taxon>Peronosporales</taxon>
        <taxon>Peronosporaceae</taxon>
        <taxon>Phytophthora</taxon>
    </lineage>
</organism>
<dbReference type="SUPFAM" id="SSF82185">
    <property type="entry name" value="Histone H3 K4-specific methyltransferase SET7/9 N-terminal domain"/>
    <property type="match status" value="1"/>
</dbReference>
<name>G4Z3T7_PHYSP</name>
<dbReference type="OMA" id="WPEYPYK"/>
<gene>
    <name evidence="3" type="ORF">PHYSODRAFT_489798</name>
</gene>
<sequence>MYKSTLDPSGALTFEFDPLRPLHANEDSRLQWPEFPYKQVMIDRVRAKAGGSDGHTLETGWKVLERRFLDERAAFRQAKREFIRGDKAKVSSILDAQAAKEREQQEQAELAAWRARQIVKRYEDGSKYDGDGVNDNGVLIPHGFGTLWVPEEKYLTSVGRGADIKRVVRYVGEWRDGFMHGLGTYYWASGESWKGNFLRDELQGKGVYTSNERDTDELNSGRGDTGREANNNEGKDPQTLRPNQRIRYFDASQHVCWGDELVRGCRVRLFDNRHFGDPLVSVVKRYNVDLEEETEAVVIRYDPKTDRHLLRKGETEETRWLSLSNTNFRVVISRPIARLLEE</sequence>
<reference evidence="3 4" key="1">
    <citation type="journal article" date="2006" name="Science">
        <title>Phytophthora genome sequences uncover evolutionary origins and mechanisms of pathogenesis.</title>
        <authorList>
            <person name="Tyler B.M."/>
            <person name="Tripathy S."/>
            <person name="Zhang X."/>
            <person name="Dehal P."/>
            <person name="Jiang R.H."/>
            <person name="Aerts A."/>
            <person name="Arredondo F.D."/>
            <person name="Baxter L."/>
            <person name="Bensasson D."/>
            <person name="Beynon J.L."/>
            <person name="Chapman J."/>
            <person name="Damasceno C.M."/>
            <person name="Dorrance A.E."/>
            <person name="Dou D."/>
            <person name="Dickerman A.W."/>
            <person name="Dubchak I.L."/>
            <person name="Garbelotto M."/>
            <person name="Gijzen M."/>
            <person name="Gordon S.G."/>
            <person name="Govers F."/>
            <person name="Grunwald N.J."/>
            <person name="Huang W."/>
            <person name="Ivors K.L."/>
            <person name="Jones R.W."/>
            <person name="Kamoun S."/>
            <person name="Krampis K."/>
            <person name="Lamour K.H."/>
            <person name="Lee M.K."/>
            <person name="McDonald W.H."/>
            <person name="Medina M."/>
            <person name="Meijer H.J."/>
            <person name="Nordberg E.K."/>
            <person name="Maclean D.J."/>
            <person name="Ospina-Giraldo M.D."/>
            <person name="Morris P.F."/>
            <person name="Phuntumart V."/>
            <person name="Putnam N.H."/>
            <person name="Rash S."/>
            <person name="Rose J.K."/>
            <person name="Sakihama Y."/>
            <person name="Salamov A.A."/>
            <person name="Savidor A."/>
            <person name="Scheuring C.F."/>
            <person name="Smith B.M."/>
            <person name="Sobral B.W."/>
            <person name="Terry A."/>
            <person name="Torto-Alalibo T.A."/>
            <person name="Win J."/>
            <person name="Xu Z."/>
            <person name="Zhang H."/>
            <person name="Grigoriev I.V."/>
            <person name="Rokhsar D.S."/>
            <person name="Boore J.L."/>
        </authorList>
    </citation>
    <scope>NUCLEOTIDE SEQUENCE [LARGE SCALE GENOMIC DNA]</scope>
    <source>
        <strain evidence="3 4">P6497</strain>
    </source>
</reference>
<dbReference type="SMART" id="SM00698">
    <property type="entry name" value="MORN"/>
    <property type="match status" value="1"/>
</dbReference>
<dbReference type="EMBL" id="JH159153">
    <property type="protein sequence ID" value="EGZ20796.1"/>
    <property type="molecule type" value="Genomic_DNA"/>
</dbReference>
<dbReference type="STRING" id="1094619.G4Z3T7"/>
<dbReference type="PANTHER" id="PTHR43215:SF14">
    <property type="entry name" value="RADIAL SPOKE HEAD 1 HOMOLOG"/>
    <property type="match status" value="1"/>
</dbReference>
<dbReference type="RefSeq" id="XP_009523513.1">
    <property type="nucleotide sequence ID" value="XM_009525218.1"/>
</dbReference>
<evidence type="ECO:0000256" key="1">
    <source>
        <dbReference type="ARBA" id="ARBA00022737"/>
    </source>
</evidence>
<dbReference type="InParanoid" id="G4Z3T7"/>
<dbReference type="GeneID" id="20656470"/>
<evidence type="ECO:0000313" key="3">
    <source>
        <dbReference type="EMBL" id="EGZ20796.1"/>
    </source>
</evidence>
<accession>G4Z3T7</accession>
<dbReference type="Gene3D" id="2.20.110.10">
    <property type="entry name" value="Histone H3 K4-specific methyltransferase SET7/9 N-terminal domain"/>
    <property type="match status" value="1"/>
</dbReference>
<feature type="region of interest" description="Disordered" evidence="2">
    <location>
        <begin position="208"/>
        <end position="240"/>
    </location>
</feature>
<evidence type="ECO:0000256" key="2">
    <source>
        <dbReference type="SAM" id="MobiDB-lite"/>
    </source>
</evidence>
<evidence type="ECO:0000313" key="4">
    <source>
        <dbReference type="Proteomes" id="UP000002640"/>
    </source>
</evidence>